<keyword evidence="1" id="KW-0472">Membrane</keyword>
<dbReference type="Proteomes" id="UP000679179">
    <property type="component" value="Unassembled WGS sequence"/>
</dbReference>
<comment type="caution">
    <text evidence="2">The sequence shown here is derived from an EMBL/GenBank/DDBJ whole genome shotgun (WGS) entry which is preliminary data.</text>
</comment>
<evidence type="ECO:0000256" key="1">
    <source>
        <dbReference type="SAM" id="Phobius"/>
    </source>
</evidence>
<sequence>MNPVLNLIIICIIMWTLNFLFGFLQIKHFNKNFIELRKLGRVAIGKKKGHLRAGTVVMLVIDDEERIIVAKKIQGITIFASVKRFLGLEGKKIYEIEKEDLNRYNRLMRAAIEDAINNYRKFKADKEATSLSSTQLANDTI</sequence>
<dbReference type="RefSeq" id="WP_212903199.1">
    <property type="nucleotide sequence ID" value="NZ_BOPZ01000007.1"/>
</dbReference>
<keyword evidence="1" id="KW-1133">Transmembrane helix</keyword>
<name>A0A919RXU4_9CLOT</name>
<protein>
    <submittedName>
        <fullName evidence="2">Sorbitol operon activator protein (Glucitol)</fullName>
    </submittedName>
</protein>
<evidence type="ECO:0000313" key="2">
    <source>
        <dbReference type="EMBL" id="GIM28467.1"/>
    </source>
</evidence>
<gene>
    <name evidence="2" type="primary">srlM</name>
    <name evidence="2" type="ORF">CPJCM30710_11330</name>
</gene>
<dbReference type="InterPro" id="IPR009693">
    <property type="entry name" value="Glucitol_operon_activator"/>
</dbReference>
<dbReference type="Pfam" id="PF06923">
    <property type="entry name" value="GutM"/>
    <property type="match status" value="1"/>
</dbReference>
<accession>A0A919RXU4</accession>
<dbReference type="AlphaFoldDB" id="A0A919RXU4"/>
<feature type="transmembrane region" description="Helical" evidence="1">
    <location>
        <begin position="6"/>
        <end position="24"/>
    </location>
</feature>
<proteinExistence type="predicted"/>
<reference evidence="2" key="1">
    <citation type="submission" date="2021-03" db="EMBL/GenBank/DDBJ databases">
        <title>Taxonomic study of Clostridium polyendosporum from meadow-gley soil under rice.</title>
        <authorList>
            <person name="Kobayashi H."/>
            <person name="Tanizawa Y."/>
            <person name="Yagura M."/>
        </authorList>
    </citation>
    <scope>NUCLEOTIDE SEQUENCE</scope>
    <source>
        <strain evidence="2">JCM 30710</strain>
    </source>
</reference>
<dbReference type="EMBL" id="BOPZ01000007">
    <property type="protein sequence ID" value="GIM28467.1"/>
    <property type="molecule type" value="Genomic_DNA"/>
</dbReference>
<evidence type="ECO:0000313" key="3">
    <source>
        <dbReference type="Proteomes" id="UP000679179"/>
    </source>
</evidence>
<keyword evidence="3" id="KW-1185">Reference proteome</keyword>
<dbReference type="PIRSF" id="PIRSF011474">
    <property type="entry name" value="Glucitol_operon_activator"/>
    <property type="match status" value="1"/>
</dbReference>
<organism evidence="2 3">
    <name type="scientific">Clostridium polyendosporum</name>
    <dbReference type="NCBI Taxonomy" id="69208"/>
    <lineage>
        <taxon>Bacteria</taxon>
        <taxon>Bacillati</taxon>
        <taxon>Bacillota</taxon>
        <taxon>Clostridia</taxon>
        <taxon>Eubacteriales</taxon>
        <taxon>Clostridiaceae</taxon>
        <taxon>Clostridium</taxon>
    </lineage>
</organism>
<keyword evidence="1" id="KW-0812">Transmembrane</keyword>